<name>A0A4Y1ZGR2_9BACL</name>
<proteinExistence type="predicted"/>
<feature type="transmembrane region" description="Helical" evidence="1">
    <location>
        <begin position="37"/>
        <end position="58"/>
    </location>
</feature>
<reference evidence="2 3" key="1">
    <citation type="submission" date="2017-11" db="EMBL/GenBank/DDBJ databases">
        <title>Draft Genome Sequence of Sporolactobacillus inulinus NBRC 111894 Isolated from Koso, a Japanese Sugar-Vegetable Fermented Beverage.</title>
        <authorList>
            <person name="Chiou T.Y."/>
            <person name="Oshima K."/>
            <person name="Suda W."/>
            <person name="Hattori M."/>
            <person name="Takahashi T."/>
        </authorList>
    </citation>
    <scope>NUCLEOTIDE SEQUENCE [LARGE SCALE GENOMIC DNA]</scope>
    <source>
        <strain evidence="2 3">NBRC111894</strain>
    </source>
</reference>
<feature type="transmembrane region" description="Helical" evidence="1">
    <location>
        <begin position="9"/>
        <end position="31"/>
    </location>
</feature>
<sequence length="74" mass="8283">MIIRDYIRTFLLIACTAYAANILTHHALLAWSLLPRTLALLALISTLYLVLASFLGLVQKEQVSQLPLIGKWFG</sequence>
<evidence type="ECO:0000313" key="3">
    <source>
        <dbReference type="Proteomes" id="UP000319716"/>
    </source>
</evidence>
<dbReference type="AlphaFoldDB" id="A0A4Y1ZGR2"/>
<dbReference type="EMBL" id="BEXB01000047">
    <property type="protein sequence ID" value="GAY78382.1"/>
    <property type="molecule type" value="Genomic_DNA"/>
</dbReference>
<keyword evidence="1" id="KW-1133">Transmembrane helix</keyword>
<comment type="caution">
    <text evidence="2">The sequence shown here is derived from an EMBL/GenBank/DDBJ whole genome shotgun (WGS) entry which is preliminary data.</text>
</comment>
<dbReference type="RefSeq" id="WP_307724701.1">
    <property type="nucleotide sequence ID" value="NZ_BEXB01000047.1"/>
</dbReference>
<organism evidence="2 3">
    <name type="scientific">Sporolactobacillus inulinus</name>
    <dbReference type="NCBI Taxonomy" id="2078"/>
    <lineage>
        <taxon>Bacteria</taxon>
        <taxon>Bacillati</taxon>
        <taxon>Bacillota</taxon>
        <taxon>Bacilli</taxon>
        <taxon>Bacillales</taxon>
        <taxon>Sporolactobacillaceae</taxon>
        <taxon>Sporolactobacillus</taxon>
    </lineage>
</organism>
<dbReference type="Proteomes" id="UP000319716">
    <property type="component" value="Unassembled WGS sequence"/>
</dbReference>
<protein>
    <submittedName>
        <fullName evidence="2">Uncharacterized protein</fullName>
    </submittedName>
</protein>
<accession>A0A4Y1ZGR2</accession>
<evidence type="ECO:0000313" key="2">
    <source>
        <dbReference type="EMBL" id="GAY78382.1"/>
    </source>
</evidence>
<keyword evidence="1" id="KW-0472">Membrane</keyword>
<keyword evidence="1" id="KW-0812">Transmembrane</keyword>
<evidence type="ECO:0000256" key="1">
    <source>
        <dbReference type="SAM" id="Phobius"/>
    </source>
</evidence>
<gene>
    <name evidence="2" type="ORF">NBRC111894_3936</name>
</gene>